<evidence type="ECO:0000313" key="1">
    <source>
        <dbReference type="EMBL" id="KAJ9051090.1"/>
    </source>
</evidence>
<keyword evidence="2" id="KW-1185">Reference proteome</keyword>
<reference evidence="1" key="1">
    <citation type="submission" date="2022-04" db="EMBL/GenBank/DDBJ databases">
        <title>Genome of the entomopathogenic fungus Entomophthora muscae.</title>
        <authorList>
            <person name="Elya C."/>
            <person name="Lovett B.R."/>
            <person name="Lee E."/>
            <person name="Macias A.M."/>
            <person name="Hajek A.E."/>
            <person name="De Bivort B.L."/>
            <person name="Kasson M.T."/>
            <person name="De Fine Licht H.H."/>
            <person name="Stajich J.E."/>
        </authorList>
    </citation>
    <scope>NUCLEOTIDE SEQUENCE</scope>
    <source>
        <strain evidence="1">Berkeley</strain>
    </source>
</reference>
<sequence>MVSDIAKITITSVKAILQVALICGFGFVLRRKGLITKELHKGLSNLNIRFFTPCLLFTKMASNGTLETYKNMWPIIVIYFTLCVFSYVVAFIGAKVLRLTKSMERFVTLSTLFSNSNSLPISLIQSIAFSSALEYLRQDPSDTSDKVEGRGIIYIMVFAAISNIVRWSYGVHLIHSMDEGSFKSISSSEEGYESVPSEESPLVEEEEIVMPSQKPTTLRSIFKSIVRGIQNVMNPPLVAILLAFCVSIIPSVKSLLFDHTSLLSPFTHAIRVCSGAAIPSVLIGLGSNISMLIQEDSRRVSFRMVSLVVVSRFLIVPSLSITLLLLARPYFALGADPVFILVMMILISAPTAINLLMVCQSVNKFEDEMATVLLYSYLLAIPVMTGLVTLFLYLIKSIFS</sequence>
<dbReference type="EMBL" id="QTSX02007124">
    <property type="protein sequence ID" value="KAJ9051090.1"/>
    <property type="molecule type" value="Genomic_DNA"/>
</dbReference>
<evidence type="ECO:0000313" key="2">
    <source>
        <dbReference type="Proteomes" id="UP001165960"/>
    </source>
</evidence>
<comment type="caution">
    <text evidence="1">The sequence shown here is derived from an EMBL/GenBank/DDBJ whole genome shotgun (WGS) entry which is preliminary data.</text>
</comment>
<protein>
    <submittedName>
        <fullName evidence="1">Uncharacterized protein</fullName>
    </submittedName>
</protein>
<proteinExistence type="predicted"/>
<organism evidence="1 2">
    <name type="scientific">Entomophthora muscae</name>
    <dbReference type="NCBI Taxonomy" id="34485"/>
    <lineage>
        <taxon>Eukaryota</taxon>
        <taxon>Fungi</taxon>
        <taxon>Fungi incertae sedis</taxon>
        <taxon>Zoopagomycota</taxon>
        <taxon>Entomophthoromycotina</taxon>
        <taxon>Entomophthoromycetes</taxon>
        <taxon>Entomophthorales</taxon>
        <taxon>Entomophthoraceae</taxon>
        <taxon>Entomophthora</taxon>
    </lineage>
</organism>
<name>A0ACC2RLV7_9FUNG</name>
<dbReference type="Proteomes" id="UP001165960">
    <property type="component" value="Unassembled WGS sequence"/>
</dbReference>
<accession>A0ACC2RLV7</accession>
<gene>
    <name evidence="1" type="ORF">DSO57_1008055</name>
</gene>